<keyword evidence="2" id="KW-1185">Reference proteome</keyword>
<organism evidence="1 2">
    <name type="scientific">Xenoophorus captivus</name>
    <dbReference type="NCBI Taxonomy" id="1517983"/>
    <lineage>
        <taxon>Eukaryota</taxon>
        <taxon>Metazoa</taxon>
        <taxon>Chordata</taxon>
        <taxon>Craniata</taxon>
        <taxon>Vertebrata</taxon>
        <taxon>Euteleostomi</taxon>
        <taxon>Actinopterygii</taxon>
        <taxon>Neopterygii</taxon>
        <taxon>Teleostei</taxon>
        <taxon>Neoteleostei</taxon>
        <taxon>Acanthomorphata</taxon>
        <taxon>Ovalentaria</taxon>
        <taxon>Atherinomorphae</taxon>
        <taxon>Cyprinodontiformes</taxon>
        <taxon>Goodeidae</taxon>
        <taxon>Xenoophorus</taxon>
    </lineage>
</organism>
<dbReference type="Proteomes" id="UP001434883">
    <property type="component" value="Unassembled WGS sequence"/>
</dbReference>
<comment type="caution">
    <text evidence="1">The sequence shown here is derived from an EMBL/GenBank/DDBJ whole genome shotgun (WGS) entry which is preliminary data.</text>
</comment>
<name>A0ABV0QJZ7_9TELE</name>
<protein>
    <submittedName>
        <fullName evidence="1">Uncharacterized protein</fullName>
    </submittedName>
</protein>
<reference evidence="1 2" key="1">
    <citation type="submission" date="2021-06" db="EMBL/GenBank/DDBJ databases">
        <authorList>
            <person name="Palmer J.M."/>
        </authorList>
    </citation>
    <scope>NUCLEOTIDE SEQUENCE [LARGE SCALE GENOMIC DNA]</scope>
    <source>
        <strain evidence="1 2">XC_2019</strain>
        <tissue evidence="1">Muscle</tissue>
    </source>
</reference>
<gene>
    <name evidence="1" type="ORF">XENOCAPTIV_025276</name>
</gene>
<evidence type="ECO:0000313" key="2">
    <source>
        <dbReference type="Proteomes" id="UP001434883"/>
    </source>
</evidence>
<proteinExistence type="predicted"/>
<dbReference type="EMBL" id="JAHRIN010014475">
    <property type="protein sequence ID" value="MEQ2196157.1"/>
    <property type="molecule type" value="Genomic_DNA"/>
</dbReference>
<accession>A0ABV0QJZ7</accession>
<evidence type="ECO:0000313" key="1">
    <source>
        <dbReference type="EMBL" id="MEQ2196157.1"/>
    </source>
</evidence>
<sequence>MRGGMGGLRCSRLGDPCTADTGAGGQGCSSFTVFSQGSRKETLGGRLSGESVMPQILSCRSSDKTISGSLSYFQPLYSCWVRRQLIVFNVGSKHSSKKKTQQ</sequence>